<evidence type="ECO:0000313" key="1">
    <source>
        <dbReference type="EMBL" id="UEX90240.1"/>
    </source>
</evidence>
<gene>
    <name evidence="1" type="ORF">LN051_00785</name>
</gene>
<sequence>MKVKQVLVYSGLFKETRKKLKNEDLDYLTEVDSTECIYQIFYIWNKKEYLASALHDLREQRS</sequence>
<evidence type="ECO:0000313" key="2">
    <source>
        <dbReference type="Proteomes" id="UP001197626"/>
    </source>
</evidence>
<dbReference type="RefSeq" id="WP_229292736.1">
    <property type="nucleotide sequence ID" value="NZ_CP086654.1"/>
</dbReference>
<proteinExistence type="predicted"/>
<organism evidence="1 2">
    <name type="scientific">Staphylococcus ratti</name>
    <dbReference type="NCBI Taxonomy" id="2892440"/>
    <lineage>
        <taxon>Bacteria</taxon>
        <taxon>Bacillati</taxon>
        <taxon>Bacillota</taxon>
        <taxon>Bacilli</taxon>
        <taxon>Bacillales</taxon>
        <taxon>Staphylococcaceae</taxon>
        <taxon>Staphylococcus</taxon>
    </lineage>
</organism>
<reference evidence="1 2" key="1">
    <citation type="journal article" date="2022" name="Pathogens">
        <title>Staphylococcus ratti sp. nov. Isolated from a Lab Rat.</title>
        <authorList>
            <person name="Kovarovic V."/>
            <person name="Sedlacek I."/>
            <person name="Petras P."/>
            <person name="Kralova S."/>
            <person name="Maslanova I."/>
            <person name="Svec P."/>
            <person name="Neumann-Schaal M."/>
            <person name="Botka T."/>
            <person name="Gelbicova T."/>
            <person name="Stankova E."/>
            <person name="Doskar J."/>
            <person name="Pantucek R."/>
        </authorList>
    </citation>
    <scope>NUCLEOTIDE SEQUENCE [LARGE SCALE GENOMIC DNA]</scope>
    <source>
        <strain evidence="1 2">CCM 9025</strain>
    </source>
</reference>
<protein>
    <recommendedName>
        <fullName evidence="3">Replication protein</fullName>
    </recommendedName>
</protein>
<keyword evidence="2" id="KW-1185">Reference proteome</keyword>
<name>A0ABY3PD37_9STAP</name>
<accession>A0ABY3PD37</accession>
<dbReference type="Proteomes" id="UP001197626">
    <property type="component" value="Chromosome"/>
</dbReference>
<evidence type="ECO:0008006" key="3">
    <source>
        <dbReference type="Google" id="ProtNLM"/>
    </source>
</evidence>
<dbReference type="EMBL" id="CP086654">
    <property type="protein sequence ID" value="UEX90240.1"/>
    <property type="molecule type" value="Genomic_DNA"/>
</dbReference>